<dbReference type="Proteomes" id="UP000466931">
    <property type="component" value="Chromosome"/>
</dbReference>
<reference evidence="1" key="1">
    <citation type="journal article" date="2019" name="Emerg. Microbes Infect.">
        <title>Comprehensive subspecies identification of 175 nontuberculous mycobacteria species based on 7547 genomic profiles.</title>
        <authorList>
            <person name="Matsumoto Y."/>
            <person name="Kinjo T."/>
            <person name="Motooka D."/>
            <person name="Nabeya D."/>
            <person name="Jung N."/>
            <person name="Uechi K."/>
            <person name="Horii T."/>
            <person name="Iida T."/>
            <person name="Fujita J."/>
            <person name="Nakamura S."/>
        </authorList>
    </citation>
    <scope>NUCLEOTIDE SEQUENCE [LARGE SCALE GENOMIC DNA]</scope>
    <source>
        <strain evidence="1">JCM 13671</strain>
    </source>
</reference>
<evidence type="ECO:0000313" key="1">
    <source>
        <dbReference type="EMBL" id="BBZ32932.1"/>
    </source>
</evidence>
<name>A0A7I7XVQ3_9MYCO</name>
<keyword evidence="2" id="KW-1185">Reference proteome</keyword>
<accession>A0A7I7XVQ3</accession>
<sequence>MGAAVTSDEKAAVAEQFGVANYESGDAIVTVVNNRFWRLEPACGIEPAVILDSPVLTEPAELISKIKRLDGVVIGTWHPDTEQGRVHALGVVQKVDGRSAVIDWRRANFTLRPTGPGATQWKTRPFFRFKDLVATRYRLMDHFHGAFATNEGGIGTPTWSTGETTPPVMAATNPQRTEPLADSTAALEATGPQCNRVAPDGEVFSTPQRGMFMGNRTSPPRWLICDLHFKRDLSAPRKYTKLFFLDEAVALAAGHRPCNTCRRDRYQEFLATVGRDIAVSGAGHLDAVLNAARKNAHRRSTFASLPDGAFVKLNEGDYRLKWCGALHRWTPPVVMSIELLWRTFTLTRRSF</sequence>
<gene>
    <name evidence="1" type="ORF">MCNF_15370</name>
</gene>
<evidence type="ECO:0000313" key="2">
    <source>
        <dbReference type="Proteomes" id="UP000466931"/>
    </source>
</evidence>
<dbReference type="AlphaFoldDB" id="A0A7I7XVQ3"/>
<proteinExistence type="predicted"/>
<protein>
    <submittedName>
        <fullName evidence="1">Uncharacterized protein</fullName>
    </submittedName>
</protein>
<dbReference type="EMBL" id="AP022612">
    <property type="protein sequence ID" value="BBZ32932.1"/>
    <property type="molecule type" value="Genomic_DNA"/>
</dbReference>
<reference evidence="1" key="2">
    <citation type="submission" date="2020-02" db="EMBL/GenBank/DDBJ databases">
        <authorList>
            <person name="Matsumoto Y."/>
            <person name="Motooka D."/>
            <person name="Nakamura S."/>
        </authorList>
    </citation>
    <scope>NUCLEOTIDE SEQUENCE</scope>
    <source>
        <strain evidence="1">JCM 13671</strain>
    </source>
</reference>
<organism evidence="1 2">
    <name type="scientific">Mycolicibacterium confluentis</name>
    <dbReference type="NCBI Taxonomy" id="28047"/>
    <lineage>
        <taxon>Bacteria</taxon>
        <taxon>Bacillati</taxon>
        <taxon>Actinomycetota</taxon>
        <taxon>Actinomycetes</taxon>
        <taxon>Mycobacteriales</taxon>
        <taxon>Mycobacteriaceae</taxon>
        <taxon>Mycolicibacterium</taxon>
    </lineage>
</organism>